<gene>
    <name evidence="3" type="primary">LOC115825979</name>
</gene>
<protein>
    <submittedName>
        <fullName evidence="3">Nuclear GTPase SLIP-GC-like</fullName>
    </submittedName>
</protein>
<dbReference type="InterPro" id="IPR053082">
    <property type="entry name" value="Nuclear_GTPase_SLIP-GC"/>
</dbReference>
<dbReference type="OrthoDB" id="3598281at2759"/>
<dbReference type="InterPro" id="IPR027417">
    <property type="entry name" value="P-loop_NTPase"/>
</dbReference>
<dbReference type="SUPFAM" id="SSF52540">
    <property type="entry name" value="P-loop containing nucleoside triphosphate hydrolases"/>
    <property type="match status" value="1"/>
</dbReference>
<dbReference type="PANTHER" id="PTHR47308">
    <property type="entry name" value="NUCLEAR GTPASE SLIP-GC"/>
    <property type="match status" value="1"/>
</dbReference>
<dbReference type="InterPro" id="IPR045063">
    <property type="entry name" value="Dynamin_N"/>
</dbReference>
<sequence>MERVQDKLRGELDKSSNREFLNYIMNIISDLDKHCKKKTVVGVFGKTGSGKSSLINAILGEKMLLPSGTICACTSVIIQVEANMTNSSYTAEIDFISKKDWEGELKSILDILSDDKEERNDDLVSASKDKLIALYGEDAEMEDFDELVKDDRFSDIPEFLMSCTKTLSYDTAAELFDAIGCYIQHDELKPGECFWPVVKCVTIKVPNCKDTLEHITLLDLPGTGDYNKSRDEMWKKSLPNCSCVWVVSEINRAGSEKAAWDILNSSLTDLAQGGECTSITFICTKSDDLDTQYYMRSCKLKDEDLGIPSDQDSKYEDKKKRACILHRNDKAKNLVRQRFAKQCQIKKHFSDENFQVLTVSSAEFTKDNPVLKQEDTEIPRLREMLRGLNSSHTKEVTKHYFDGALGVLSLIQAYGDNSRVMMQDNTILSNVLDKKLQKELEGIQEYLQHVLSELDLCLSEGVLESEKSCLDLAVKKVIAPTRKDGRGYHRTLRALCRNEGYFRSKQGETDLNQCLATYLYNHINDKFDLFFHVSGKTGQSVYERIDEFSIISSKRTEDYGDTAVLNHILNFLKSEETKLKDQLKLSVVVEKKKMYAVLKESLKNSMISCYQDAAFIVGKGSMRKMQDTLTEHIESSNGTMFKHAKNEMLKLFKNLMVHIENKLRAELKKAMDQSLIKSNTLHNLNVSKEFQDVKMLSDAVLNQSQI</sequence>
<name>A0A6J2WMM7_CHACN</name>
<dbReference type="Gene3D" id="3.40.50.300">
    <property type="entry name" value="P-loop containing nucleotide triphosphate hydrolases"/>
    <property type="match status" value="1"/>
</dbReference>
<dbReference type="FunCoup" id="A0A6J2WMM7">
    <property type="interactions" value="60"/>
</dbReference>
<dbReference type="PANTHER" id="PTHR47308:SF1">
    <property type="entry name" value="NUCLEAR GTPASE SLIP-GC"/>
    <property type="match status" value="1"/>
</dbReference>
<evidence type="ECO:0000313" key="2">
    <source>
        <dbReference type="Proteomes" id="UP000504632"/>
    </source>
</evidence>
<dbReference type="Proteomes" id="UP000504632">
    <property type="component" value="Chromosome 13"/>
</dbReference>
<reference evidence="3" key="1">
    <citation type="submission" date="2025-08" db="UniProtKB">
        <authorList>
            <consortium name="RefSeq"/>
        </authorList>
    </citation>
    <scope>IDENTIFICATION</scope>
</reference>
<feature type="domain" description="Dynamin N-terminal" evidence="1">
    <location>
        <begin position="41"/>
        <end position="259"/>
    </location>
</feature>
<proteinExistence type="predicted"/>
<dbReference type="GO" id="GO:0003924">
    <property type="term" value="F:GTPase activity"/>
    <property type="evidence" value="ECO:0007669"/>
    <property type="project" value="TreeGrafter"/>
</dbReference>
<dbReference type="InParanoid" id="A0A6J2WMM7"/>
<accession>A0A6J2WMM7</accession>
<dbReference type="RefSeq" id="XP_030645523.1">
    <property type="nucleotide sequence ID" value="XM_030789663.1"/>
</dbReference>
<organism evidence="2 3">
    <name type="scientific">Chanos chanos</name>
    <name type="common">Milkfish</name>
    <name type="synonym">Mugil chanos</name>
    <dbReference type="NCBI Taxonomy" id="29144"/>
    <lineage>
        <taxon>Eukaryota</taxon>
        <taxon>Metazoa</taxon>
        <taxon>Chordata</taxon>
        <taxon>Craniata</taxon>
        <taxon>Vertebrata</taxon>
        <taxon>Euteleostomi</taxon>
        <taxon>Actinopterygii</taxon>
        <taxon>Neopterygii</taxon>
        <taxon>Teleostei</taxon>
        <taxon>Ostariophysi</taxon>
        <taxon>Gonorynchiformes</taxon>
        <taxon>Chanidae</taxon>
        <taxon>Chanos</taxon>
    </lineage>
</organism>
<keyword evidence="2" id="KW-1185">Reference proteome</keyword>
<dbReference type="GeneID" id="115825979"/>
<dbReference type="Pfam" id="PF00350">
    <property type="entry name" value="Dynamin_N"/>
    <property type="match status" value="1"/>
</dbReference>
<evidence type="ECO:0000313" key="3">
    <source>
        <dbReference type="RefSeq" id="XP_030645523.1"/>
    </source>
</evidence>
<evidence type="ECO:0000259" key="1">
    <source>
        <dbReference type="Pfam" id="PF00350"/>
    </source>
</evidence>
<dbReference type="AlphaFoldDB" id="A0A6J2WMM7"/>